<feature type="transmembrane region" description="Helical" evidence="1">
    <location>
        <begin position="372"/>
        <end position="393"/>
    </location>
</feature>
<feature type="transmembrane region" description="Helical" evidence="1">
    <location>
        <begin position="280"/>
        <end position="298"/>
    </location>
</feature>
<keyword evidence="1" id="KW-1133">Transmembrane helix</keyword>
<dbReference type="PANTHER" id="PTHR23542">
    <property type="match status" value="1"/>
</dbReference>
<dbReference type="Gene3D" id="1.20.1250.20">
    <property type="entry name" value="MFS general substrate transporter like domains"/>
    <property type="match status" value="1"/>
</dbReference>
<dbReference type="SUPFAM" id="SSF103473">
    <property type="entry name" value="MFS general substrate transporter"/>
    <property type="match status" value="1"/>
</dbReference>
<feature type="transmembrane region" description="Helical" evidence="1">
    <location>
        <begin position="344"/>
        <end position="366"/>
    </location>
</feature>
<feature type="transmembrane region" description="Helical" evidence="1">
    <location>
        <begin position="175"/>
        <end position="196"/>
    </location>
</feature>
<gene>
    <name evidence="2" type="ORF">KBO27_03670</name>
</gene>
<keyword evidence="1" id="KW-0812">Transmembrane</keyword>
<name>A0ABS5D9V6_9PSEU</name>
<dbReference type="InterPro" id="IPR011701">
    <property type="entry name" value="MFS"/>
</dbReference>
<evidence type="ECO:0000313" key="2">
    <source>
        <dbReference type="EMBL" id="MBQ0923028.1"/>
    </source>
</evidence>
<feature type="transmembrane region" description="Helical" evidence="1">
    <location>
        <begin position="253"/>
        <end position="273"/>
    </location>
</feature>
<feature type="transmembrane region" description="Helical" evidence="1">
    <location>
        <begin position="217"/>
        <end position="241"/>
    </location>
</feature>
<organism evidence="2 3">
    <name type="scientific">Saccharopolyspora endophytica</name>
    <dbReference type="NCBI Taxonomy" id="543886"/>
    <lineage>
        <taxon>Bacteria</taxon>
        <taxon>Bacillati</taxon>
        <taxon>Actinomycetota</taxon>
        <taxon>Actinomycetes</taxon>
        <taxon>Pseudonocardiales</taxon>
        <taxon>Pseudonocardiaceae</taxon>
        <taxon>Saccharopolyspora</taxon>
    </lineage>
</organism>
<feature type="transmembrane region" description="Helical" evidence="1">
    <location>
        <begin position="76"/>
        <end position="98"/>
    </location>
</feature>
<proteinExistence type="predicted"/>
<sequence>MLRPYRLLAAVPHAPSLMGFGLLARLYIPAQVMVVTFLIAEWTGSYAIGGAVCTAMTIGQAIAGPVRGRAADRTSVAKVLVVSGFFQSAGFAAMIVTTHRLDGSHWWVMLLVGLATGLASPPLGQVARSMWPRITAGEAREAAYAVEATLQELLYVVAPMLATFVVAAWSPSVALAVLAAWALIGPGLFASAWWRAGIRGGLGGGAHGGRSVSLVRVPGFVSMMCFFSLSVGALVSVDLVLVGFARERGEPGLAGVMATMWALGSLVGGLVMGGFPRYRLGVRAGLAALGLCALVPALPPVSSGSPWVIGAILAVGGAAIAPLLAASNGRLADLAPPERRGEAFGWTTTASTMGIAIANPLAGSMMDRGGPALAGATCAALAVAAFGVVLVHLRRSGPLRPAAEVVGEVAEKIADRRGQAATDLPR</sequence>
<reference evidence="2 3" key="1">
    <citation type="submission" date="2021-04" db="EMBL/GenBank/DDBJ databases">
        <title>Whole-genome sequencing of Saccharopolyspora endophytica KCTC 19397.</title>
        <authorList>
            <person name="Ay H."/>
            <person name="Saygin H."/>
            <person name="Sahin N."/>
        </authorList>
    </citation>
    <scope>NUCLEOTIDE SEQUENCE [LARGE SCALE GENOMIC DNA]</scope>
    <source>
        <strain evidence="2 3">KCTC 19397</strain>
    </source>
</reference>
<evidence type="ECO:0000313" key="3">
    <source>
        <dbReference type="Proteomes" id="UP000674084"/>
    </source>
</evidence>
<feature type="transmembrane region" description="Helical" evidence="1">
    <location>
        <begin position="46"/>
        <end position="64"/>
    </location>
</feature>
<evidence type="ECO:0000256" key="1">
    <source>
        <dbReference type="SAM" id="Phobius"/>
    </source>
</evidence>
<comment type="caution">
    <text evidence="2">The sequence shown here is derived from an EMBL/GenBank/DDBJ whole genome shotgun (WGS) entry which is preliminary data.</text>
</comment>
<dbReference type="Proteomes" id="UP000674084">
    <property type="component" value="Unassembled WGS sequence"/>
</dbReference>
<protein>
    <submittedName>
        <fullName evidence="2">MFS transporter</fullName>
    </submittedName>
</protein>
<accession>A0ABS5D9V6</accession>
<dbReference type="PANTHER" id="PTHR23542:SF1">
    <property type="entry name" value="MAJOR FACILITATOR SUPERFAMILY (MFS) PROFILE DOMAIN-CONTAINING PROTEIN"/>
    <property type="match status" value="1"/>
</dbReference>
<dbReference type="EMBL" id="JAGPXE010000001">
    <property type="protein sequence ID" value="MBQ0923028.1"/>
    <property type="molecule type" value="Genomic_DNA"/>
</dbReference>
<dbReference type="Pfam" id="PF07690">
    <property type="entry name" value="MFS_1"/>
    <property type="match status" value="2"/>
</dbReference>
<keyword evidence="1" id="KW-0472">Membrane</keyword>
<feature type="transmembrane region" description="Helical" evidence="1">
    <location>
        <begin position="153"/>
        <end position="169"/>
    </location>
</feature>
<keyword evidence="3" id="KW-1185">Reference proteome</keyword>
<feature type="transmembrane region" description="Helical" evidence="1">
    <location>
        <begin position="104"/>
        <end position="123"/>
    </location>
</feature>
<dbReference type="InterPro" id="IPR036259">
    <property type="entry name" value="MFS_trans_sf"/>
</dbReference>
<feature type="transmembrane region" description="Helical" evidence="1">
    <location>
        <begin position="304"/>
        <end position="324"/>
    </location>
</feature>